<dbReference type="PROSITE" id="PS51421">
    <property type="entry name" value="RAS"/>
    <property type="match status" value="1"/>
</dbReference>
<proteinExistence type="predicted"/>
<keyword evidence="1" id="KW-0547">Nucleotide-binding</keyword>
<feature type="compositionally biased region" description="Basic and acidic residues" evidence="3">
    <location>
        <begin position="110"/>
        <end position="121"/>
    </location>
</feature>
<dbReference type="Gene3D" id="3.40.50.300">
    <property type="entry name" value="P-loop containing nucleotide triphosphate hydrolases"/>
    <property type="match status" value="1"/>
</dbReference>
<evidence type="ECO:0000256" key="3">
    <source>
        <dbReference type="SAM" id="MobiDB-lite"/>
    </source>
</evidence>
<dbReference type="GO" id="GO:0007165">
    <property type="term" value="P:signal transduction"/>
    <property type="evidence" value="ECO:0007669"/>
    <property type="project" value="InterPro"/>
</dbReference>
<dbReference type="SMART" id="SM00174">
    <property type="entry name" value="RHO"/>
    <property type="match status" value="1"/>
</dbReference>
<dbReference type="GO" id="GO:0003924">
    <property type="term" value="F:GTPase activity"/>
    <property type="evidence" value="ECO:0007669"/>
    <property type="project" value="InterPro"/>
</dbReference>
<dbReference type="InterPro" id="IPR020849">
    <property type="entry name" value="Small_GTPase_Ras-type"/>
</dbReference>
<dbReference type="AlphaFoldDB" id="A0A6B2LJB7"/>
<evidence type="ECO:0000256" key="1">
    <source>
        <dbReference type="ARBA" id="ARBA00022741"/>
    </source>
</evidence>
<name>A0A6B2LJB7_9EUKA</name>
<dbReference type="Pfam" id="PF00071">
    <property type="entry name" value="Ras"/>
    <property type="match status" value="1"/>
</dbReference>
<dbReference type="PANTHER" id="PTHR24070">
    <property type="entry name" value="RAS, DI-RAS, AND RHEB FAMILY MEMBERS OF SMALL GTPASE SUPERFAMILY"/>
    <property type="match status" value="1"/>
</dbReference>
<dbReference type="GO" id="GO:0016020">
    <property type="term" value="C:membrane"/>
    <property type="evidence" value="ECO:0007669"/>
    <property type="project" value="InterPro"/>
</dbReference>
<dbReference type="GO" id="GO:0005525">
    <property type="term" value="F:GTP binding"/>
    <property type="evidence" value="ECO:0007669"/>
    <property type="project" value="UniProtKB-KW"/>
</dbReference>
<sequence length="138" mass="14687">MNYPNSHCAVLVFALDNTDTFKYITSAPPEEVQIGARTLVEEVTDVLPGVPIILVGAKSDLPRAVTKEEAEQLASKIGAKKYMEFSDKDWDSMNEIFKAAVGEAVAHHLQHGDGEEAKPDKPAGGGGANKGSSCCTVL</sequence>
<dbReference type="EMBL" id="GIBP01007932">
    <property type="protein sequence ID" value="NDV36901.1"/>
    <property type="molecule type" value="Transcribed_RNA"/>
</dbReference>
<evidence type="ECO:0000256" key="2">
    <source>
        <dbReference type="ARBA" id="ARBA00023134"/>
    </source>
</evidence>
<evidence type="ECO:0000313" key="4">
    <source>
        <dbReference type="EMBL" id="NDV36901.1"/>
    </source>
</evidence>
<protein>
    <submittedName>
        <fullName evidence="4">Uncharacterized protein</fullName>
    </submittedName>
</protein>
<keyword evidence="2" id="KW-0342">GTP-binding</keyword>
<feature type="region of interest" description="Disordered" evidence="3">
    <location>
        <begin position="108"/>
        <end position="138"/>
    </location>
</feature>
<dbReference type="InterPro" id="IPR027417">
    <property type="entry name" value="P-loop_NTPase"/>
</dbReference>
<reference evidence="4" key="1">
    <citation type="journal article" date="2020" name="J. Eukaryot. Microbiol.">
        <title>De novo Sequencing, Assembly and Annotation of the Transcriptome for the Free-Living Testate Amoeba Arcella intermedia.</title>
        <authorList>
            <person name="Ribeiro G.M."/>
            <person name="Porfirio-Sousa A.L."/>
            <person name="Maurer-Alcala X.X."/>
            <person name="Katz L.A."/>
            <person name="Lahr D.J.G."/>
        </authorList>
    </citation>
    <scope>NUCLEOTIDE SEQUENCE</scope>
</reference>
<organism evidence="4">
    <name type="scientific">Arcella intermedia</name>
    <dbReference type="NCBI Taxonomy" id="1963864"/>
    <lineage>
        <taxon>Eukaryota</taxon>
        <taxon>Amoebozoa</taxon>
        <taxon>Tubulinea</taxon>
        <taxon>Elardia</taxon>
        <taxon>Arcellinida</taxon>
        <taxon>Sphaerothecina</taxon>
        <taxon>Arcellidae</taxon>
        <taxon>Arcella</taxon>
    </lineage>
</organism>
<dbReference type="SUPFAM" id="SSF52540">
    <property type="entry name" value="P-loop containing nucleoside triphosphate hydrolases"/>
    <property type="match status" value="1"/>
</dbReference>
<dbReference type="InterPro" id="IPR001806">
    <property type="entry name" value="Small_GTPase"/>
</dbReference>
<dbReference type="PROSITE" id="PS51419">
    <property type="entry name" value="RAB"/>
    <property type="match status" value="1"/>
</dbReference>
<accession>A0A6B2LJB7</accession>